<keyword evidence="2" id="KW-1185">Reference proteome</keyword>
<reference evidence="1 2" key="1">
    <citation type="journal article" date="2017" name="Environ. Microbiol.">
        <title>Decay of the glycolytic pathway and adaptation to intranuclear parasitism within Enterocytozoonidae microsporidia.</title>
        <authorList>
            <person name="Wiredu Boakye D."/>
            <person name="Jaroenlak P."/>
            <person name="Prachumwat A."/>
            <person name="Williams T.A."/>
            <person name="Bateman K.S."/>
            <person name="Itsathitphaisarn O."/>
            <person name="Sritunyalucksana K."/>
            <person name="Paszkiewicz K.H."/>
            <person name="Moore K.A."/>
            <person name="Stentiford G.D."/>
            <person name="Williams B.A."/>
        </authorList>
    </citation>
    <scope>NUCLEOTIDE SEQUENCE [LARGE SCALE GENOMIC DNA]</scope>
    <source>
        <strain evidence="1 2">GB1</strain>
    </source>
</reference>
<accession>A0A1X0QDE0</accession>
<proteinExistence type="predicted"/>
<sequence>MNLINYLNNKFCYQKNIFCLNEMFVYYHLIIKSKVNLKNKPIIACLQLSTLHKPLINSLRIILKLVSIIYI</sequence>
<dbReference type="EMBL" id="LVKB01000009">
    <property type="protein sequence ID" value="ORD97800.1"/>
    <property type="molecule type" value="Genomic_DNA"/>
</dbReference>
<dbReference type="AlphaFoldDB" id="A0A1X0QDE0"/>
<dbReference type="Proteomes" id="UP000192356">
    <property type="component" value="Unassembled WGS sequence"/>
</dbReference>
<name>A0A1X0QDE0_9MICR</name>
<gene>
    <name evidence="1" type="ORF">HERIO_334</name>
</gene>
<dbReference type="VEuPathDB" id="MicrosporidiaDB:HERIO_334"/>
<organism evidence="1 2">
    <name type="scientific">Hepatospora eriocheir</name>
    <dbReference type="NCBI Taxonomy" id="1081669"/>
    <lineage>
        <taxon>Eukaryota</taxon>
        <taxon>Fungi</taxon>
        <taxon>Fungi incertae sedis</taxon>
        <taxon>Microsporidia</taxon>
        <taxon>Hepatosporidae</taxon>
        <taxon>Hepatospora</taxon>
    </lineage>
</organism>
<dbReference type="VEuPathDB" id="MicrosporidiaDB:A0H76_2777"/>
<protein>
    <submittedName>
        <fullName evidence="1">Uncharacterized protein</fullName>
    </submittedName>
</protein>
<evidence type="ECO:0000313" key="1">
    <source>
        <dbReference type="EMBL" id="ORD97800.1"/>
    </source>
</evidence>
<evidence type="ECO:0000313" key="2">
    <source>
        <dbReference type="Proteomes" id="UP000192356"/>
    </source>
</evidence>
<comment type="caution">
    <text evidence="1">The sequence shown here is derived from an EMBL/GenBank/DDBJ whole genome shotgun (WGS) entry which is preliminary data.</text>
</comment>